<proteinExistence type="predicted"/>
<dbReference type="EMBL" id="JAWJYN010000001">
    <property type="protein sequence ID" value="MDZ8160247.1"/>
    <property type="molecule type" value="Genomic_DNA"/>
</dbReference>
<accession>A0ABU5N2H8</accession>
<dbReference type="Proteomes" id="UP001291912">
    <property type="component" value="Unassembled WGS sequence"/>
</dbReference>
<gene>
    <name evidence="1" type="ORF">R2Q92_00235</name>
</gene>
<dbReference type="InterPro" id="IPR027396">
    <property type="entry name" value="DsrEFH-like"/>
</dbReference>
<dbReference type="RefSeq" id="WP_194422996.1">
    <property type="nucleotide sequence ID" value="NZ_BAAAPT010000001.1"/>
</dbReference>
<evidence type="ECO:0000313" key="1">
    <source>
        <dbReference type="EMBL" id="MDZ8160247.1"/>
    </source>
</evidence>
<dbReference type="InterPro" id="IPR003787">
    <property type="entry name" value="Sulphur_relay_DsrE/F-like"/>
</dbReference>
<sequence length="118" mass="12423">MADNKIAVVIYEPISGDTARVYRGLKTAAEFKAAGDDVTVAFDGSGVETLAAISDANHPMNPLIESLRENVRGACAFCAGSHKVKDEIADSGWGLRDEAGGELSIRALAGEGRQILNF</sequence>
<comment type="caution">
    <text evidence="1">The sequence shown here is derived from an EMBL/GenBank/DDBJ whole genome shotgun (WGS) entry which is preliminary data.</text>
</comment>
<dbReference type="Pfam" id="PF02635">
    <property type="entry name" value="DsrE"/>
    <property type="match status" value="1"/>
</dbReference>
<keyword evidence="2" id="KW-1185">Reference proteome</keyword>
<dbReference type="SUPFAM" id="SSF75169">
    <property type="entry name" value="DsrEFH-like"/>
    <property type="match status" value="1"/>
</dbReference>
<organism evidence="1 2">
    <name type="scientific">Microbacterium aquimaris</name>
    <dbReference type="NCBI Taxonomy" id="459816"/>
    <lineage>
        <taxon>Bacteria</taxon>
        <taxon>Bacillati</taxon>
        <taxon>Actinomycetota</taxon>
        <taxon>Actinomycetes</taxon>
        <taxon>Micrococcales</taxon>
        <taxon>Microbacteriaceae</taxon>
        <taxon>Microbacterium</taxon>
    </lineage>
</organism>
<name>A0ABU5N2H8_9MICO</name>
<protein>
    <submittedName>
        <fullName evidence="1">DsrE family protein</fullName>
    </submittedName>
</protein>
<reference evidence="1 2" key="1">
    <citation type="submission" date="2023-10" db="EMBL/GenBank/DDBJ databases">
        <title>Microbacterium xanthum sp. nov., isolated from seaweed.</title>
        <authorList>
            <person name="Lee S.D."/>
        </authorList>
    </citation>
    <scope>NUCLEOTIDE SEQUENCE [LARGE SCALE GENOMIC DNA]</scope>
    <source>
        <strain evidence="1 2">KCTC 19124</strain>
    </source>
</reference>
<evidence type="ECO:0000313" key="2">
    <source>
        <dbReference type="Proteomes" id="UP001291912"/>
    </source>
</evidence>